<dbReference type="AlphaFoldDB" id="A0A9P4MZ51"/>
<proteinExistence type="predicted"/>
<dbReference type="EMBL" id="ML986719">
    <property type="protein sequence ID" value="KAF2259153.1"/>
    <property type="molecule type" value="Genomic_DNA"/>
</dbReference>
<dbReference type="Proteomes" id="UP000800093">
    <property type="component" value="Unassembled WGS sequence"/>
</dbReference>
<sequence>MKNECVRSSQRPLSTNQLYHPRQNYLGGWFSCLMGADGIGILSQPLCREKLVMDTGAALYWICKTLALQDEASGKRGSGRLPNLVVKTKFTRQEAERLLQDVSVSTWIDITDKGQNQVLDAVNLRLQQMEIPEVTLEILAWRMSRAMWENRKLTETSSRAQSSRLELGLRLNDTPAIPPRTSYYGPARDA</sequence>
<evidence type="ECO:0000313" key="2">
    <source>
        <dbReference type="Proteomes" id="UP000800093"/>
    </source>
</evidence>
<keyword evidence="2" id="KW-1185">Reference proteome</keyword>
<reference evidence="2" key="1">
    <citation type="journal article" date="2020" name="Stud. Mycol.">
        <title>101 Dothideomycetes genomes: A test case for predicting lifestyles and emergence of pathogens.</title>
        <authorList>
            <person name="Haridas S."/>
            <person name="Albert R."/>
            <person name="Binder M."/>
            <person name="Bloem J."/>
            <person name="LaButti K."/>
            <person name="Salamov A."/>
            <person name="Andreopoulos B."/>
            <person name="Baker S."/>
            <person name="Barry K."/>
            <person name="Bills G."/>
            <person name="Bluhm B."/>
            <person name="Cannon C."/>
            <person name="Castanera R."/>
            <person name="Culley D."/>
            <person name="Daum C."/>
            <person name="Ezra D."/>
            <person name="Gonzalez J."/>
            <person name="Henrissat B."/>
            <person name="Kuo A."/>
            <person name="Liang C."/>
            <person name="Lipzen A."/>
            <person name="Lutzoni F."/>
            <person name="Magnuson J."/>
            <person name="Mondo S."/>
            <person name="Nolan M."/>
            <person name="Ohm R."/>
            <person name="Pangilinan J."/>
            <person name="Park H.-J."/>
            <person name="Ramirez L."/>
            <person name="Alfaro M."/>
            <person name="Sun H."/>
            <person name="Tritt A."/>
            <person name="Yoshinaga Y."/>
            <person name="Zwiers L.-H."/>
            <person name="Turgeon B."/>
            <person name="Goodwin S."/>
            <person name="Spatafora J."/>
            <person name="Crous P."/>
            <person name="Grigoriev I."/>
        </authorList>
    </citation>
    <scope>NUCLEOTIDE SEQUENCE [LARGE SCALE GENOMIC DNA]</scope>
    <source>
        <strain evidence="2">CBS 304.66</strain>
    </source>
</reference>
<comment type="caution">
    <text evidence="1">The sequence shown here is derived from an EMBL/GenBank/DDBJ whole genome shotgun (WGS) entry which is preliminary data.</text>
</comment>
<dbReference type="OrthoDB" id="3799196at2759"/>
<accession>A0A9P4MZ51</accession>
<name>A0A9P4MZ51_9PLEO</name>
<organism evidence="1 2">
    <name type="scientific">Lojkania enalia</name>
    <dbReference type="NCBI Taxonomy" id="147567"/>
    <lineage>
        <taxon>Eukaryota</taxon>
        <taxon>Fungi</taxon>
        <taxon>Dikarya</taxon>
        <taxon>Ascomycota</taxon>
        <taxon>Pezizomycotina</taxon>
        <taxon>Dothideomycetes</taxon>
        <taxon>Pleosporomycetidae</taxon>
        <taxon>Pleosporales</taxon>
        <taxon>Pleosporales incertae sedis</taxon>
        <taxon>Lojkania</taxon>
    </lineage>
</organism>
<evidence type="ECO:0000313" key="1">
    <source>
        <dbReference type="EMBL" id="KAF2259153.1"/>
    </source>
</evidence>
<protein>
    <submittedName>
        <fullName evidence="1">Uncharacterized protein</fullName>
    </submittedName>
</protein>
<gene>
    <name evidence="1" type="ORF">CC78DRAFT_548588</name>
</gene>